<evidence type="ECO:0000256" key="9">
    <source>
        <dbReference type="ARBA" id="ARBA00048781"/>
    </source>
</evidence>
<dbReference type="GO" id="GO:0006772">
    <property type="term" value="P:thiamine metabolic process"/>
    <property type="evidence" value="ECO:0007669"/>
    <property type="project" value="TreeGrafter"/>
</dbReference>
<dbReference type="HAMAP" id="MF_00648">
    <property type="entry name" value="Non_canon_purine_NTPase_YjjX"/>
    <property type="match status" value="1"/>
</dbReference>
<evidence type="ECO:0000256" key="1">
    <source>
        <dbReference type="ARBA" id="ARBA00001936"/>
    </source>
</evidence>
<feature type="domain" description="Non-canonical purine NTP phosphatase/PRRC1" evidence="12">
    <location>
        <begin position="15"/>
        <end position="183"/>
    </location>
</feature>
<dbReference type="AlphaFoldDB" id="A0A1E5IRC6"/>
<keyword evidence="4 11" id="KW-0378">Hydrolase</keyword>
<accession>A0A1E5IRC6</accession>
<dbReference type="InterPro" id="IPR050299">
    <property type="entry name" value="YjjX_NTPase"/>
</dbReference>
<keyword evidence="5 11" id="KW-0460">Magnesium</keyword>
<dbReference type="GO" id="GO:0009117">
    <property type="term" value="P:nucleotide metabolic process"/>
    <property type="evidence" value="ECO:0007669"/>
    <property type="project" value="UniProtKB-KW"/>
</dbReference>
<dbReference type="InterPro" id="IPR002786">
    <property type="entry name" value="Non_canon_purine_NTPase"/>
</dbReference>
<evidence type="ECO:0000313" key="13">
    <source>
        <dbReference type="EMBL" id="OEG73106.1"/>
    </source>
</evidence>
<dbReference type="Gene3D" id="3.90.950.10">
    <property type="match status" value="1"/>
</dbReference>
<comment type="caution">
    <text evidence="11">Lacks conserved residue(s) required for the propagation of feature annotation.</text>
</comment>
<evidence type="ECO:0000256" key="4">
    <source>
        <dbReference type="ARBA" id="ARBA00022801"/>
    </source>
</evidence>
<dbReference type="Pfam" id="PF01931">
    <property type="entry name" value="NTPase_I-T"/>
    <property type="match status" value="1"/>
</dbReference>
<dbReference type="STRING" id="23.BEL05_06845"/>
<dbReference type="EC" id="3.6.1.73" evidence="11"/>
<dbReference type="GO" id="GO:0000166">
    <property type="term" value="F:nucleotide binding"/>
    <property type="evidence" value="ECO:0007669"/>
    <property type="project" value="UniProtKB-KW"/>
</dbReference>
<dbReference type="Proteomes" id="UP000095230">
    <property type="component" value="Unassembled WGS sequence"/>
</dbReference>
<protein>
    <recommendedName>
        <fullName evidence="11">Inosine/xanthosine triphosphatase</fullName>
        <shortName evidence="11">ITPase/XTPase</shortName>
        <ecNumber evidence="11">3.6.1.73</ecNumber>
    </recommendedName>
    <alternativeName>
        <fullName evidence="11">Non-canonical purine NTP phosphatase</fullName>
    </alternativeName>
    <alternativeName>
        <fullName evidence="11">Non-standard purine NTP phosphatase</fullName>
    </alternativeName>
    <alternativeName>
        <fullName evidence="11">Nucleoside-triphosphate phosphatase</fullName>
        <shortName evidence="11">NTPase</shortName>
    </alternativeName>
</protein>
<reference evidence="13 14" key="1">
    <citation type="submission" date="2016-07" db="EMBL/GenBank/DDBJ databases">
        <title>Whole-genome of two Shewanella species isolated from a digestive organ of sea cucumber Apostichopus japonicus Selenka 1867.</title>
        <authorList>
            <person name="Hong H.-H."/>
            <person name="Choi H."/>
            <person name="Cheon S."/>
            <person name="Oh J.-S."/>
            <person name="Lee H.-G."/>
            <person name="Park C."/>
        </authorList>
    </citation>
    <scope>NUCLEOTIDE SEQUENCE [LARGE SCALE GENOMIC DNA]</scope>
    <source>
        <strain evidence="13 14">CSB03KR</strain>
    </source>
</reference>
<evidence type="ECO:0000259" key="12">
    <source>
        <dbReference type="Pfam" id="PF01931"/>
    </source>
</evidence>
<evidence type="ECO:0000256" key="7">
    <source>
        <dbReference type="ARBA" id="ARBA00023211"/>
    </source>
</evidence>
<comment type="caution">
    <text evidence="13">The sequence shown here is derived from an EMBL/GenBank/DDBJ whole genome shotgun (WGS) entry which is preliminary data.</text>
</comment>
<evidence type="ECO:0000256" key="2">
    <source>
        <dbReference type="ARBA" id="ARBA00022723"/>
    </source>
</evidence>
<comment type="similarity">
    <text evidence="10 11">Belongs to the YjjX NTPase family.</text>
</comment>
<evidence type="ECO:0000256" key="8">
    <source>
        <dbReference type="ARBA" id="ARBA00048174"/>
    </source>
</evidence>
<evidence type="ECO:0000256" key="3">
    <source>
        <dbReference type="ARBA" id="ARBA00022741"/>
    </source>
</evidence>
<dbReference type="InterPro" id="IPR029001">
    <property type="entry name" value="ITPase-like_fam"/>
</dbReference>
<evidence type="ECO:0000256" key="6">
    <source>
        <dbReference type="ARBA" id="ARBA00023080"/>
    </source>
</evidence>
<dbReference type="GO" id="GO:0046872">
    <property type="term" value="F:metal ion binding"/>
    <property type="evidence" value="ECO:0007669"/>
    <property type="project" value="UniProtKB-KW"/>
</dbReference>
<evidence type="ECO:0000256" key="5">
    <source>
        <dbReference type="ARBA" id="ARBA00022842"/>
    </source>
</evidence>
<dbReference type="NCBIfam" id="NF003459">
    <property type="entry name" value="PRK05074.1"/>
    <property type="match status" value="1"/>
</dbReference>
<sequence length="193" mass="20560">MSALYHATTLRITVGSHNPVKIDAAKQAISLLLPNAEIICQGMHAPSGVAEQPMTDAETKAGAINRARYCEQHANVDASFAADLYIAMEGGVDNFEHGPATYAYMAIIYQGKVSIGRSAQLPLPQAVYQALEQGEELGHVMDRLFNTVNIKQKGGAIGLLTDGKATRGSIYTQALILAMAPFLNPQVFNTTGG</sequence>
<evidence type="ECO:0000256" key="10">
    <source>
        <dbReference type="ARBA" id="ARBA00060855"/>
    </source>
</evidence>
<keyword evidence="2 11" id="KW-0479">Metal-binding</keyword>
<keyword evidence="6 11" id="KW-0546">Nucleotide metabolism</keyword>
<name>A0A1E5IRC6_SHECO</name>
<comment type="catalytic activity">
    <reaction evidence="8 11">
        <text>ITP + H2O = IDP + phosphate + H(+)</text>
        <dbReference type="Rhea" id="RHEA:28330"/>
        <dbReference type="ChEBI" id="CHEBI:15377"/>
        <dbReference type="ChEBI" id="CHEBI:15378"/>
        <dbReference type="ChEBI" id="CHEBI:43474"/>
        <dbReference type="ChEBI" id="CHEBI:58280"/>
        <dbReference type="ChEBI" id="CHEBI:61402"/>
        <dbReference type="EC" id="3.6.1.73"/>
    </reaction>
</comment>
<dbReference type="EMBL" id="MCBT01000044">
    <property type="protein sequence ID" value="OEG73106.1"/>
    <property type="molecule type" value="Genomic_DNA"/>
</dbReference>
<keyword evidence="7 11" id="KW-0464">Manganese</keyword>
<comment type="cofactor">
    <cofactor evidence="1">
        <name>Mn(2+)</name>
        <dbReference type="ChEBI" id="CHEBI:29035"/>
    </cofactor>
</comment>
<dbReference type="SUPFAM" id="SSF52972">
    <property type="entry name" value="ITPase-like"/>
    <property type="match status" value="1"/>
</dbReference>
<evidence type="ECO:0000313" key="14">
    <source>
        <dbReference type="Proteomes" id="UP000095230"/>
    </source>
</evidence>
<organism evidence="13 14">
    <name type="scientific">Shewanella colwelliana</name>
    <name type="common">Alteromonas colwelliana</name>
    <dbReference type="NCBI Taxonomy" id="23"/>
    <lineage>
        <taxon>Bacteria</taxon>
        <taxon>Pseudomonadati</taxon>
        <taxon>Pseudomonadota</taxon>
        <taxon>Gammaproteobacteria</taxon>
        <taxon>Alteromonadales</taxon>
        <taxon>Shewanellaceae</taxon>
        <taxon>Shewanella</taxon>
    </lineage>
</organism>
<comment type="subunit">
    <text evidence="11">Homodimer.</text>
</comment>
<dbReference type="RefSeq" id="WP_028763148.1">
    <property type="nucleotide sequence ID" value="NZ_BPFF01000054.1"/>
</dbReference>
<dbReference type="OrthoDB" id="6334099at2"/>
<dbReference type="PANTHER" id="PTHR34699">
    <property type="match status" value="1"/>
</dbReference>
<comment type="cofactor">
    <cofactor evidence="11">
        <name>Mg(2+)</name>
        <dbReference type="ChEBI" id="CHEBI:18420"/>
    </cofactor>
    <cofactor evidence="11">
        <name>Mn(2+)</name>
        <dbReference type="ChEBI" id="CHEBI:29035"/>
    </cofactor>
    <text evidence="11">Binds 1 divalent metal cation per subunit; can use either Mg(2+) or Mn(2+).</text>
</comment>
<evidence type="ECO:0000256" key="11">
    <source>
        <dbReference type="HAMAP-Rule" id="MF_00648"/>
    </source>
</evidence>
<gene>
    <name evidence="13" type="ORF">BEL05_06845</name>
</gene>
<proteinExistence type="inferred from homology"/>
<comment type="function">
    <text evidence="11">Phosphatase that hydrolyzes non-canonical purine nucleotides such as XTP and ITP to their respective diphosphate derivatives. Probably excludes non-canonical purines from DNA/RNA precursor pool, thus preventing their incorporation into DNA/RNA and avoiding chromosomal lesions.</text>
</comment>
<dbReference type="GO" id="GO:0103023">
    <property type="term" value="F:ITPase activity"/>
    <property type="evidence" value="ECO:0007669"/>
    <property type="project" value="UniProtKB-EC"/>
</dbReference>
<dbReference type="PANTHER" id="PTHR34699:SF2">
    <property type="entry name" value="NON-CANONICAL PURINE NTP PHOSPHATASE_PRRC1 DOMAIN-CONTAINING PROTEIN"/>
    <property type="match status" value="1"/>
</dbReference>
<dbReference type="FunFam" id="3.90.950.10:FF:000002">
    <property type="entry name" value="Inosine/xanthosine triphosphatase"/>
    <property type="match status" value="1"/>
</dbReference>
<dbReference type="NCBIfam" id="TIGR00258">
    <property type="entry name" value="inosine/xanthosine triphosphatase"/>
    <property type="match status" value="1"/>
</dbReference>
<keyword evidence="3 11" id="KW-0547">Nucleotide-binding</keyword>
<dbReference type="InterPro" id="IPR026533">
    <property type="entry name" value="NTPase/PRRC1"/>
</dbReference>
<comment type="catalytic activity">
    <reaction evidence="9 11">
        <text>XTP + H2O = XDP + phosphate + H(+)</text>
        <dbReference type="Rhea" id="RHEA:28406"/>
        <dbReference type="ChEBI" id="CHEBI:15377"/>
        <dbReference type="ChEBI" id="CHEBI:15378"/>
        <dbReference type="ChEBI" id="CHEBI:43474"/>
        <dbReference type="ChEBI" id="CHEBI:59884"/>
        <dbReference type="ChEBI" id="CHEBI:61314"/>
        <dbReference type="EC" id="3.6.1.73"/>
    </reaction>
</comment>